<feature type="domain" description="DUF1232" evidence="5">
    <location>
        <begin position="247"/>
        <end position="280"/>
    </location>
</feature>
<dbReference type="GO" id="GO:0012505">
    <property type="term" value="C:endomembrane system"/>
    <property type="evidence" value="ECO:0007669"/>
    <property type="project" value="UniProtKB-SubCell"/>
</dbReference>
<keyword evidence="3" id="KW-1133">Transmembrane helix</keyword>
<evidence type="ECO:0000313" key="7">
    <source>
        <dbReference type="Proteomes" id="UP000031366"/>
    </source>
</evidence>
<accession>A0A0C1RAN6</accession>
<comment type="subcellular location">
    <subcellularLocation>
        <location evidence="1">Endomembrane system</location>
        <topology evidence="1">Multi-pass membrane protein</topology>
    </subcellularLocation>
</comment>
<keyword evidence="7" id="KW-1185">Reference proteome</keyword>
<evidence type="ECO:0000256" key="4">
    <source>
        <dbReference type="ARBA" id="ARBA00023136"/>
    </source>
</evidence>
<reference evidence="6 7" key="1">
    <citation type="journal article" date="2015" name="Infect. Genet. Evol.">
        <title>Genomic sequences of six botulinum neurotoxin-producing strains representing three clostridial species illustrate the mobility and diversity of botulinum neurotoxin genes.</title>
        <authorList>
            <person name="Smith T.J."/>
            <person name="Hill K.K."/>
            <person name="Xie G."/>
            <person name="Foley B.T."/>
            <person name="Williamson C.H."/>
            <person name="Foster J.T."/>
            <person name="Johnson S.L."/>
            <person name="Chertkov O."/>
            <person name="Teshima H."/>
            <person name="Gibbons H.S."/>
            <person name="Johnsky L.A."/>
            <person name="Karavis M.A."/>
            <person name="Smith L.A."/>
        </authorList>
    </citation>
    <scope>NUCLEOTIDE SEQUENCE [LARGE SCALE GENOMIC DNA]</scope>
    <source>
        <strain evidence="6 7">CDC 2741</strain>
    </source>
</reference>
<protein>
    <recommendedName>
        <fullName evidence="5">DUF1232 domain-containing protein</fullName>
    </recommendedName>
</protein>
<dbReference type="RefSeq" id="WP_039631646.1">
    <property type="nucleotide sequence ID" value="NZ_AYSO01000014.1"/>
</dbReference>
<organism evidence="6 7">
    <name type="scientific">Clostridium argentinense CDC 2741</name>
    <dbReference type="NCBI Taxonomy" id="1418104"/>
    <lineage>
        <taxon>Bacteria</taxon>
        <taxon>Bacillati</taxon>
        <taxon>Bacillota</taxon>
        <taxon>Clostridia</taxon>
        <taxon>Eubacteriales</taxon>
        <taxon>Clostridiaceae</taxon>
        <taxon>Clostridium</taxon>
    </lineage>
</organism>
<dbReference type="EMBL" id="AYSO01000014">
    <property type="protein sequence ID" value="KIE47471.1"/>
    <property type="molecule type" value="Genomic_DNA"/>
</dbReference>
<name>A0A0C1RAN6_9CLOT</name>
<evidence type="ECO:0000256" key="3">
    <source>
        <dbReference type="ARBA" id="ARBA00022989"/>
    </source>
</evidence>
<evidence type="ECO:0000256" key="2">
    <source>
        <dbReference type="ARBA" id="ARBA00022692"/>
    </source>
</evidence>
<dbReference type="AlphaFoldDB" id="A0A0C1RAN6"/>
<evidence type="ECO:0000256" key="1">
    <source>
        <dbReference type="ARBA" id="ARBA00004127"/>
    </source>
</evidence>
<proteinExistence type="predicted"/>
<dbReference type="Proteomes" id="UP000031366">
    <property type="component" value="Unassembled WGS sequence"/>
</dbReference>
<gene>
    <name evidence="6" type="ORF">U732_3160</name>
</gene>
<dbReference type="OrthoDB" id="1930546at2"/>
<comment type="caution">
    <text evidence="6">The sequence shown here is derived from an EMBL/GenBank/DDBJ whole genome shotgun (WGS) entry which is preliminary data.</text>
</comment>
<dbReference type="Pfam" id="PF06803">
    <property type="entry name" value="DUF1232"/>
    <property type="match status" value="1"/>
</dbReference>
<keyword evidence="4" id="KW-0472">Membrane</keyword>
<evidence type="ECO:0000259" key="5">
    <source>
        <dbReference type="Pfam" id="PF06803"/>
    </source>
</evidence>
<dbReference type="InterPro" id="IPR010652">
    <property type="entry name" value="DUF1232"/>
</dbReference>
<dbReference type="STRING" id="29341.RSJ17_09475"/>
<keyword evidence="2" id="KW-0812">Transmembrane</keyword>
<evidence type="ECO:0000313" key="6">
    <source>
        <dbReference type="EMBL" id="KIE47471.1"/>
    </source>
</evidence>
<sequence length="344" mass="39383">MNISELKVILTEKDLLSIINDVLKNYVNLPQLKIDKLLIEDYLCIQGSYNYGINIPFDAKVSIEEVEDNRLYIVLQSINIKKIKIFNRVKNFILKTSLKKFKDVGITVDDNTLCINFYELCTIIPVVNFKLKKVTVIPFGLEVKFYDLNVDLQKNSEEKIDVLVEEKPEAIEVEEVDPSLLKTNSITSIKTNEKNCSSYSQVRNSMVSTVPDKYRDYSQYVLLLPDIIALLVRVFKDERVTKETKRYLGVALAYLFSPVDVIPDSIPLIGKIDDLAVVFFVFQKLLCDIPTEIIIDNYEGNEDIILIIKEGIALFADRFGTRNIKNIIDIVSLSVKKGINFFSK</sequence>